<dbReference type="InterPro" id="IPR000014">
    <property type="entry name" value="PAS"/>
</dbReference>
<gene>
    <name evidence="7" type="ordered locus">Nmlp_3119</name>
</gene>
<evidence type="ECO:0000259" key="4">
    <source>
        <dbReference type="Pfam" id="PF08448"/>
    </source>
</evidence>
<dbReference type="Gene3D" id="3.30.450.40">
    <property type="match status" value="1"/>
</dbReference>
<feature type="domain" description="HTH bat-type" evidence="3">
    <location>
        <begin position="452"/>
        <end position="503"/>
    </location>
</feature>
<dbReference type="AlphaFoldDB" id="M1XSC0"/>
<sequence>MDERLTRAPMGVIQVAADGEITSANPAAADLLDTDPDALSGRDATEALPRSAAGTLQEALAADSPVEQSLEEYYPTVDSWLATEVAVVEGNTVLYVRDATARRSDRQTIDRLRRRLSRLESIDTLVTTVLRQIIDASAREEVWETVCRRLGTTDLYEFVWVGERDLTDDRLRVVASAGDAPDVLEAIEAELSANTALPEQRAVEAHSTCLVETIPEDEGLPRALRIAAFSRGLQSALAVPLSSEDTVYGVVGVYAARKEGFSAQERATLNTLGAVAGFAVNAIKQSDLLFADTVTEVSLEVRDGDLPLAEASATVDQPVSLAGAVARDDDVVVCYLRASGDTDRLMTILWDHSAVADARLVEDGEEASLLEVSLAGATPITTLIGWGATVTDATYDGDVVELVAELPPKSDVRAAVEAVDERFEDATLRARSERPREPETMEAFQRRLEESLTDKQRRVLRIAHLSDYFESPRGSTSEEVAEALDISGPTVLYHLRNAQRELLDAFFDTESQSDSDR</sequence>
<dbReference type="InterPro" id="IPR013656">
    <property type="entry name" value="PAS_4"/>
</dbReference>
<dbReference type="InterPro" id="IPR031803">
    <property type="entry name" value="BAT_GAF/HTH-assoc"/>
</dbReference>
<evidence type="ECO:0000259" key="6">
    <source>
        <dbReference type="Pfam" id="PF15915"/>
    </source>
</evidence>
<dbReference type="SUPFAM" id="SSF55781">
    <property type="entry name" value="GAF domain-like"/>
    <property type="match status" value="1"/>
</dbReference>
<evidence type="ECO:0000259" key="5">
    <source>
        <dbReference type="Pfam" id="PF13185"/>
    </source>
</evidence>
<keyword evidence="2" id="KW-0804">Transcription</keyword>
<dbReference type="Pfam" id="PF04967">
    <property type="entry name" value="HTH_10"/>
    <property type="match status" value="1"/>
</dbReference>
<feature type="domain" description="GAF" evidence="5">
    <location>
        <begin position="139"/>
        <end position="280"/>
    </location>
</feature>
<feature type="domain" description="Bacterioopsin transcriptional activator GAF and HTH associated" evidence="6">
    <location>
        <begin position="292"/>
        <end position="446"/>
    </location>
</feature>
<dbReference type="InterPro" id="IPR036388">
    <property type="entry name" value="WH-like_DNA-bd_sf"/>
</dbReference>
<evidence type="ECO:0000259" key="3">
    <source>
        <dbReference type="Pfam" id="PF04967"/>
    </source>
</evidence>
<dbReference type="HOGENOM" id="CLU_010057_3_0_2"/>
<dbReference type="RefSeq" id="WP_015410008.1">
    <property type="nucleotide sequence ID" value="NC_020388.1"/>
</dbReference>
<organism evidence="7 8">
    <name type="scientific">Natronomonas moolapensis (strain DSM 18674 / CECT 7526 / JCM 14361 / 8.8.11)</name>
    <dbReference type="NCBI Taxonomy" id="268739"/>
    <lineage>
        <taxon>Archaea</taxon>
        <taxon>Methanobacteriati</taxon>
        <taxon>Methanobacteriota</taxon>
        <taxon>Stenosarchaea group</taxon>
        <taxon>Halobacteria</taxon>
        <taxon>Halobacteriales</taxon>
        <taxon>Natronomonadaceae</taxon>
        <taxon>Natronomonas</taxon>
    </lineage>
</organism>
<protein>
    <submittedName>
        <fullName evidence="7">Sensor/bat box HTH-10 family transcription regulator</fullName>
    </submittedName>
</protein>
<dbReference type="Pfam" id="PF08448">
    <property type="entry name" value="PAS_4"/>
    <property type="match status" value="1"/>
</dbReference>
<dbReference type="eggNOG" id="arCOG02278">
    <property type="taxonomic scope" value="Archaea"/>
</dbReference>
<keyword evidence="1" id="KW-0805">Transcription regulation</keyword>
<dbReference type="KEGG" id="nmo:Nmlp_3119"/>
<evidence type="ECO:0000256" key="1">
    <source>
        <dbReference type="ARBA" id="ARBA00023015"/>
    </source>
</evidence>
<dbReference type="SUPFAM" id="SSF55785">
    <property type="entry name" value="PYP-like sensor domain (PAS domain)"/>
    <property type="match status" value="1"/>
</dbReference>
<feature type="domain" description="PAS fold-4" evidence="4">
    <location>
        <begin position="6"/>
        <end position="62"/>
    </location>
</feature>
<evidence type="ECO:0000313" key="7">
    <source>
        <dbReference type="EMBL" id="CCQ37261.1"/>
    </source>
</evidence>
<accession>M1XSC0</accession>
<dbReference type="Gene3D" id="1.10.10.10">
    <property type="entry name" value="Winged helix-like DNA-binding domain superfamily/Winged helix DNA-binding domain"/>
    <property type="match status" value="1"/>
</dbReference>
<dbReference type="InterPro" id="IPR035965">
    <property type="entry name" value="PAS-like_dom_sf"/>
</dbReference>
<dbReference type="InterPro" id="IPR003018">
    <property type="entry name" value="GAF"/>
</dbReference>
<dbReference type="STRING" id="268739.Nmlp_3119"/>
<dbReference type="Pfam" id="PF13185">
    <property type="entry name" value="GAF_2"/>
    <property type="match status" value="1"/>
</dbReference>
<dbReference type="EMBL" id="HF582854">
    <property type="protein sequence ID" value="CCQ37261.1"/>
    <property type="molecule type" value="Genomic_DNA"/>
</dbReference>
<dbReference type="CDD" id="cd00130">
    <property type="entry name" value="PAS"/>
    <property type="match status" value="1"/>
</dbReference>
<dbReference type="PANTHER" id="PTHR34236:SF1">
    <property type="entry name" value="DIMETHYL SULFOXIDE REDUCTASE TRANSCRIPTIONAL ACTIVATOR"/>
    <property type="match status" value="1"/>
</dbReference>
<dbReference type="InterPro" id="IPR029016">
    <property type="entry name" value="GAF-like_dom_sf"/>
</dbReference>
<name>M1XSC0_NATM8</name>
<dbReference type="Proteomes" id="UP000011867">
    <property type="component" value="Chromosome"/>
</dbReference>
<dbReference type="OrthoDB" id="106505at2157"/>
<dbReference type="Pfam" id="PF15915">
    <property type="entry name" value="BAT"/>
    <property type="match status" value="1"/>
</dbReference>
<evidence type="ECO:0000256" key="2">
    <source>
        <dbReference type="ARBA" id="ARBA00023163"/>
    </source>
</evidence>
<reference evidence="7 8" key="1">
    <citation type="journal article" date="2013" name="Genome Announc.">
        <title>Genome of the haloarchaeon Natronomonas moolapensis, a neutrophilic member of a previously haloalkaliphilic genus.</title>
        <authorList>
            <person name="Dyall-Smith M.L."/>
            <person name="Pfeiffer F."/>
            <person name="Oberwinkler T."/>
            <person name="Klee K."/>
            <person name="Rampp M."/>
            <person name="Palm P."/>
            <person name="Gross K."/>
            <person name="Schuster S.C."/>
            <person name="Oesterhelt D."/>
        </authorList>
    </citation>
    <scope>NUCLEOTIDE SEQUENCE [LARGE SCALE GENOMIC DNA]</scope>
    <source>
        <strain evidence="8">DSM 18674 / JCM 14361 / 8.8.11</strain>
    </source>
</reference>
<evidence type="ECO:0000313" key="8">
    <source>
        <dbReference type="Proteomes" id="UP000011867"/>
    </source>
</evidence>
<dbReference type="InterPro" id="IPR007050">
    <property type="entry name" value="HTH_bacterioopsin"/>
</dbReference>
<keyword evidence="8" id="KW-1185">Reference proteome</keyword>
<dbReference type="PANTHER" id="PTHR34236">
    <property type="entry name" value="DIMETHYL SULFOXIDE REDUCTASE TRANSCRIPTIONAL ACTIVATOR"/>
    <property type="match status" value="1"/>
</dbReference>
<proteinExistence type="predicted"/>
<dbReference type="Gene3D" id="3.30.450.20">
    <property type="entry name" value="PAS domain"/>
    <property type="match status" value="1"/>
</dbReference>
<dbReference type="GeneID" id="14651710"/>